<evidence type="ECO:0000313" key="2">
    <source>
        <dbReference type="EMBL" id="KKL65868.1"/>
    </source>
</evidence>
<feature type="non-terminal residue" evidence="2">
    <location>
        <position position="100"/>
    </location>
</feature>
<gene>
    <name evidence="2" type="ORF">LCGC14_2150660</name>
</gene>
<sequence>MLHGKPHVILERGIKMTIHIGTVHPSKGGKNAGTNLHRKNPSIGDSLGNGMHKAPHKNGGRTIGVGEMVSATLVKDPRPRKRNRGAKPPTRAVASQPIMG</sequence>
<evidence type="ECO:0000256" key="1">
    <source>
        <dbReference type="SAM" id="MobiDB-lite"/>
    </source>
</evidence>
<reference evidence="2" key="1">
    <citation type="journal article" date="2015" name="Nature">
        <title>Complex archaea that bridge the gap between prokaryotes and eukaryotes.</title>
        <authorList>
            <person name="Spang A."/>
            <person name="Saw J.H."/>
            <person name="Jorgensen S.L."/>
            <person name="Zaremba-Niedzwiedzka K."/>
            <person name="Martijn J."/>
            <person name="Lind A.E."/>
            <person name="van Eijk R."/>
            <person name="Schleper C."/>
            <person name="Guy L."/>
            <person name="Ettema T.J."/>
        </authorList>
    </citation>
    <scope>NUCLEOTIDE SEQUENCE</scope>
</reference>
<dbReference type="EMBL" id="LAZR01027392">
    <property type="protein sequence ID" value="KKL65868.1"/>
    <property type="molecule type" value="Genomic_DNA"/>
</dbReference>
<feature type="region of interest" description="Disordered" evidence="1">
    <location>
        <begin position="23"/>
        <end position="100"/>
    </location>
</feature>
<protein>
    <submittedName>
        <fullName evidence="2">Uncharacterized protein</fullName>
    </submittedName>
</protein>
<name>A0A0F9DVI3_9ZZZZ</name>
<dbReference type="AlphaFoldDB" id="A0A0F9DVI3"/>
<proteinExistence type="predicted"/>
<comment type="caution">
    <text evidence="2">The sequence shown here is derived from an EMBL/GenBank/DDBJ whole genome shotgun (WGS) entry which is preliminary data.</text>
</comment>
<organism evidence="2">
    <name type="scientific">marine sediment metagenome</name>
    <dbReference type="NCBI Taxonomy" id="412755"/>
    <lineage>
        <taxon>unclassified sequences</taxon>
        <taxon>metagenomes</taxon>
        <taxon>ecological metagenomes</taxon>
    </lineage>
</organism>
<accession>A0A0F9DVI3</accession>